<dbReference type="SUPFAM" id="SSF89447">
    <property type="entry name" value="AbrB/MazE/MraZ-like"/>
    <property type="match status" value="1"/>
</dbReference>
<dbReference type="GO" id="GO:0003677">
    <property type="term" value="F:DNA binding"/>
    <property type="evidence" value="ECO:0007669"/>
    <property type="project" value="UniProtKB-UniRule"/>
</dbReference>
<accession>A0A5E7KCS8</accession>
<dbReference type="RefSeq" id="WP_150784120.1">
    <property type="nucleotide sequence ID" value="NZ_CABVII010000011.1"/>
</dbReference>
<dbReference type="AlphaFoldDB" id="A0A5E7KCS8"/>
<reference evidence="3 4" key="1">
    <citation type="submission" date="2019-09" db="EMBL/GenBank/DDBJ databases">
        <authorList>
            <person name="Chandra G."/>
            <person name="Truman W A."/>
        </authorList>
    </citation>
    <scope>NUCLEOTIDE SEQUENCE [LARGE SCALE GENOMIC DNA]</scope>
    <source>
        <strain evidence="3">PS862</strain>
    </source>
</reference>
<evidence type="ECO:0000259" key="2">
    <source>
        <dbReference type="PROSITE" id="PS51740"/>
    </source>
</evidence>
<dbReference type="EMBL" id="CABVII010000011">
    <property type="protein sequence ID" value="VVO99691.1"/>
    <property type="molecule type" value="Genomic_DNA"/>
</dbReference>
<proteinExistence type="predicted"/>
<gene>
    <name evidence="3" type="ORF">PS862_02776</name>
</gene>
<sequence>MATATLSAKGQITIPVQVRVALGLQPGDKIEFIDLRNGQFAIVPAPYSVERLKGLIRKPKVVVSIDDMNAVFALKE</sequence>
<organism evidence="3 4">
    <name type="scientific">Pseudomonas fluorescens</name>
    <dbReference type="NCBI Taxonomy" id="294"/>
    <lineage>
        <taxon>Bacteria</taxon>
        <taxon>Pseudomonadati</taxon>
        <taxon>Pseudomonadota</taxon>
        <taxon>Gammaproteobacteria</taxon>
        <taxon>Pseudomonadales</taxon>
        <taxon>Pseudomonadaceae</taxon>
        <taxon>Pseudomonas</taxon>
    </lineage>
</organism>
<protein>
    <recommendedName>
        <fullName evidence="2">SpoVT-AbrB domain-containing protein</fullName>
    </recommendedName>
</protein>
<feature type="domain" description="SpoVT-AbrB" evidence="2">
    <location>
        <begin position="1"/>
        <end position="47"/>
    </location>
</feature>
<dbReference type="InterPro" id="IPR007159">
    <property type="entry name" value="SpoVT-AbrB_dom"/>
</dbReference>
<dbReference type="InterPro" id="IPR037914">
    <property type="entry name" value="SpoVT-AbrB_sf"/>
</dbReference>
<dbReference type="OrthoDB" id="9809003at2"/>
<name>A0A5E7KCS8_PSEFL</name>
<dbReference type="PROSITE" id="PS51740">
    <property type="entry name" value="SPOVT_ABRB"/>
    <property type="match status" value="1"/>
</dbReference>
<dbReference type="Proteomes" id="UP000385207">
    <property type="component" value="Unassembled WGS sequence"/>
</dbReference>
<evidence type="ECO:0000256" key="1">
    <source>
        <dbReference type="PROSITE-ProRule" id="PRU01076"/>
    </source>
</evidence>
<dbReference type="NCBIfam" id="TIGR01439">
    <property type="entry name" value="lp_hng_hel_AbrB"/>
    <property type="match status" value="1"/>
</dbReference>
<keyword evidence="1" id="KW-0238">DNA-binding</keyword>
<evidence type="ECO:0000313" key="3">
    <source>
        <dbReference type="EMBL" id="VVO99691.1"/>
    </source>
</evidence>
<dbReference type="Gene3D" id="2.10.260.10">
    <property type="match status" value="1"/>
</dbReference>
<dbReference type="Pfam" id="PF04014">
    <property type="entry name" value="MazE_antitoxin"/>
    <property type="match status" value="1"/>
</dbReference>
<dbReference type="SMART" id="SM00966">
    <property type="entry name" value="SpoVT_AbrB"/>
    <property type="match status" value="1"/>
</dbReference>
<evidence type="ECO:0000313" key="4">
    <source>
        <dbReference type="Proteomes" id="UP000385207"/>
    </source>
</evidence>